<evidence type="ECO:0000256" key="9">
    <source>
        <dbReference type="SAM" id="Phobius"/>
    </source>
</evidence>
<evidence type="ECO:0000313" key="11">
    <source>
        <dbReference type="Proteomes" id="UP001499959"/>
    </source>
</evidence>
<keyword evidence="4" id="KW-0488">Methylation</keyword>
<keyword evidence="8 9" id="KW-0472">Membrane</keyword>
<dbReference type="Proteomes" id="UP001499959">
    <property type="component" value="Unassembled WGS sequence"/>
</dbReference>
<dbReference type="PANTHER" id="PTHR38779:SF2">
    <property type="entry name" value="TYPE II SECRETION SYSTEM PROTEIN I-RELATED"/>
    <property type="match status" value="1"/>
</dbReference>
<keyword evidence="11" id="KW-1185">Reference proteome</keyword>
<proteinExistence type="inferred from homology"/>
<dbReference type="NCBIfam" id="NF047828">
    <property type="entry name" value="T3SSXpsI"/>
    <property type="match status" value="1"/>
</dbReference>
<evidence type="ECO:0000256" key="1">
    <source>
        <dbReference type="ARBA" id="ARBA00004377"/>
    </source>
</evidence>
<comment type="similarity">
    <text evidence="2">Belongs to the GSP I family.</text>
</comment>
<keyword evidence="6 9" id="KW-0812">Transmembrane</keyword>
<evidence type="ECO:0000256" key="5">
    <source>
        <dbReference type="ARBA" id="ARBA00022519"/>
    </source>
</evidence>
<evidence type="ECO:0000256" key="8">
    <source>
        <dbReference type="ARBA" id="ARBA00023136"/>
    </source>
</evidence>
<evidence type="ECO:0000256" key="4">
    <source>
        <dbReference type="ARBA" id="ARBA00022481"/>
    </source>
</evidence>
<comment type="caution">
    <text evidence="10">The sequence shown here is derived from an EMBL/GenBank/DDBJ whole genome shotgun (WGS) entry which is preliminary data.</text>
</comment>
<keyword evidence="3" id="KW-1003">Cell membrane</keyword>
<keyword evidence="5" id="KW-0997">Cell inner membrane</keyword>
<evidence type="ECO:0000256" key="7">
    <source>
        <dbReference type="ARBA" id="ARBA00022989"/>
    </source>
</evidence>
<feature type="transmembrane region" description="Helical" evidence="9">
    <location>
        <begin position="15"/>
        <end position="38"/>
    </location>
</feature>
<protein>
    <submittedName>
        <fullName evidence="10">Prepilin-type N-terminal cleavage/methylation domain-containing protein</fullName>
    </submittedName>
</protein>
<organism evidence="10 11">
    <name type="scientific">Lysobacter hankyongensis</name>
    <dbReference type="NCBI Taxonomy" id="1176535"/>
    <lineage>
        <taxon>Bacteria</taxon>
        <taxon>Pseudomonadati</taxon>
        <taxon>Pseudomonadota</taxon>
        <taxon>Gammaproteobacteria</taxon>
        <taxon>Lysobacterales</taxon>
        <taxon>Lysobacteraceae</taxon>
        <taxon>Lysobacter</taxon>
    </lineage>
</organism>
<sequence length="150" mass="16154">MNAASRRRRATQRGYTLIEVVVAFALLAFAMSLLLGSLTNATKQVRASDEYGRAALHAQSLLDQAGVGEALAVGQRGGALENGRYRWEMTVEPYVDPSAPPRQTEILGAPKLLQLDLTLRWGDGGPRQTLQLRSLRLVTPTDLNATGGGP</sequence>
<comment type="subcellular location">
    <subcellularLocation>
        <location evidence="1">Cell inner membrane</location>
        <topology evidence="1">Single-pass membrane protein</topology>
    </subcellularLocation>
</comment>
<evidence type="ECO:0000256" key="3">
    <source>
        <dbReference type="ARBA" id="ARBA00022475"/>
    </source>
</evidence>
<reference evidence="11" key="1">
    <citation type="journal article" date="2019" name="Int. J. Syst. Evol. Microbiol.">
        <title>The Global Catalogue of Microorganisms (GCM) 10K type strain sequencing project: providing services to taxonomists for standard genome sequencing and annotation.</title>
        <authorList>
            <consortium name="The Broad Institute Genomics Platform"/>
            <consortium name="The Broad Institute Genome Sequencing Center for Infectious Disease"/>
            <person name="Wu L."/>
            <person name="Ma J."/>
        </authorList>
    </citation>
    <scope>NUCLEOTIDE SEQUENCE [LARGE SCALE GENOMIC DNA]</scope>
    <source>
        <strain evidence="11">JCM 18204</strain>
    </source>
</reference>
<gene>
    <name evidence="10" type="ORF">GCM10023307_18690</name>
</gene>
<evidence type="ECO:0000256" key="6">
    <source>
        <dbReference type="ARBA" id="ARBA00022692"/>
    </source>
</evidence>
<dbReference type="NCBIfam" id="TIGR02532">
    <property type="entry name" value="IV_pilin_GFxxxE"/>
    <property type="match status" value="1"/>
</dbReference>
<name>A0ABP9BFL6_9GAMM</name>
<dbReference type="InterPro" id="IPR012902">
    <property type="entry name" value="N_methyl_site"/>
</dbReference>
<accession>A0ABP9BFL6</accession>
<keyword evidence="7 9" id="KW-1133">Transmembrane helix</keyword>
<dbReference type="Pfam" id="PF07963">
    <property type="entry name" value="N_methyl"/>
    <property type="match status" value="1"/>
</dbReference>
<dbReference type="PANTHER" id="PTHR38779">
    <property type="entry name" value="TYPE II SECRETION SYSTEM PROTEIN I-RELATED"/>
    <property type="match status" value="1"/>
</dbReference>
<evidence type="ECO:0000313" key="10">
    <source>
        <dbReference type="EMBL" id="GAA4793460.1"/>
    </source>
</evidence>
<dbReference type="EMBL" id="BAABJE010000009">
    <property type="protein sequence ID" value="GAA4793460.1"/>
    <property type="molecule type" value="Genomic_DNA"/>
</dbReference>
<dbReference type="RefSeq" id="WP_345303054.1">
    <property type="nucleotide sequence ID" value="NZ_BAABJE010000009.1"/>
</dbReference>
<dbReference type="InterPro" id="IPR010052">
    <property type="entry name" value="T2SS_protein-GspI"/>
</dbReference>
<dbReference type="PROSITE" id="PS00409">
    <property type="entry name" value="PROKAR_NTER_METHYL"/>
    <property type="match status" value="1"/>
</dbReference>
<evidence type="ECO:0000256" key="2">
    <source>
        <dbReference type="ARBA" id="ARBA00008358"/>
    </source>
</evidence>